<dbReference type="RefSeq" id="WP_120176155.1">
    <property type="nucleotide sequence ID" value="NZ_AP018786.1"/>
</dbReference>
<dbReference type="InterPro" id="IPR036760">
    <property type="entry name" value="SspB-like_sf"/>
</dbReference>
<accession>A0A2Z6IA23</accession>
<sequence length="141" mass="15515">MSLRESVLLTVREWCEEKNDDCYIWVAVDDSVRVPAACVHDGWVILDISSSGVDGFSTADGWMSFVADFPDNPDFTVCLPLCRILRVGSPNEFEDGVHFEGAGVATDELWARCPVPELYDRPKAESEPADNGASGGFRVIE</sequence>
<name>A0A2Z6IA23_9BURK</name>
<feature type="region of interest" description="Disordered" evidence="1">
    <location>
        <begin position="121"/>
        <end position="141"/>
    </location>
</feature>
<evidence type="ECO:0008006" key="4">
    <source>
        <dbReference type="Google" id="ProtNLM"/>
    </source>
</evidence>
<keyword evidence="3" id="KW-1185">Reference proteome</keyword>
<gene>
    <name evidence="2" type="ORF">SUTMEG_03380</name>
</gene>
<protein>
    <recommendedName>
        <fullName evidence="4">Stringent starvation protein B</fullName>
    </recommendedName>
</protein>
<evidence type="ECO:0000313" key="3">
    <source>
        <dbReference type="Proteomes" id="UP000271003"/>
    </source>
</evidence>
<evidence type="ECO:0000313" key="2">
    <source>
        <dbReference type="EMBL" id="BBF22447.1"/>
    </source>
</evidence>
<proteinExistence type="predicted"/>
<dbReference type="EMBL" id="AP018786">
    <property type="protein sequence ID" value="BBF22447.1"/>
    <property type="molecule type" value="Genomic_DNA"/>
</dbReference>
<dbReference type="OrthoDB" id="9797358at2"/>
<dbReference type="SUPFAM" id="SSF101738">
    <property type="entry name" value="SspB-like"/>
    <property type="match status" value="1"/>
</dbReference>
<organism evidence="2 3">
    <name type="scientific">Sutterella megalosphaeroides</name>
    <dbReference type="NCBI Taxonomy" id="2494234"/>
    <lineage>
        <taxon>Bacteria</taxon>
        <taxon>Pseudomonadati</taxon>
        <taxon>Pseudomonadota</taxon>
        <taxon>Betaproteobacteria</taxon>
        <taxon>Burkholderiales</taxon>
        <taxon>Sutterellaceae</taxon>
        <taxon>Sutterella</taxon>
    </lineage>
</organism>
<dbReference type="Gene3D" id="2.30.30.220">
    <property type="entry name" value="SspB-like"/>
    <property type="match status" value="1"/>
</dbReference>
<dbReference type="KEGG" id="sutt:SUTMEG_03380"/>
<evidence type="ECO:0000256" key="1">
    <source>
        <dbReference type="SAM" id="MobiDB-lite"/>
    </source>
</evidence>
<dbReference type="AlphaFoldDB" id="A0A2Z6IA23"/>
<reference evidence="2 3" key="1">
    <citation type="journal article" date="2018" name="Int. J. Syst. Evol. Microbiol.">
        <title>Mesosutterella multiformis gen. nov., sp. nov., a member of the family Sutterellaceae and Sutterella megalosphaeroides sp. nov., isolated from human faeces.</title>
        <authorList>
            <person name="Sakamoto M."/>
            <person name="Ikeyama N."/>
            <person name="Kunihiro T."/>
            <person name="Iino T."/>
            <person name="Yuki M."/>
            <person name="Ohkuma M."/>
        </authorList>
    </citation>
    <scope>NUCLEOTIDE SEQUENCE [LARGE SCALE GENOMIC DNA]</scope>
    <source>
        <strain evidence="2 3">6FBBBH3</strain>
    </source>
</reference>
<dbReference type="Proteomes" id="UP000271003">
    <property type="component" value="Chromosome"/>
</dbReference>